<dbReference type="GO" id="GO:0005886">
    <property type="term" value="C:plasma membrane"/>
    <property type="evidence" value="ECO:0007669"/>
    <property type="project" value="UniProtKB-SubCell"/>
</dbReference>
<evidence type="ECO:0000256" key="10">
    <source>
        <dbReference type="ARBA" id="ARBA00023065"/>
    </source>
</evidence>
<dbReference type="SMART" id="SM01091">
    <property type="entry name" value="CorC_HlyC"/>
    <property type="match status" value="1"/>
</dbReference>
<feature type="transmembrane region" description="Helical" evidence="12">
    <location>
        <begin position="184"/>
        <end position="209"/>
    </location>
</feature>
<dbReference type="Gene3D" id="3.30.70.1450">
    <property type="entry name" value="Regulator of K+ conductance, C-terminal domain"/>
    <property type="match status" value="1"/>
</dbReference>
<keyword evidence="10" id="KW-0406">Ion transport</keyword>
<dbReference type="Proteomes" id="UP000244173">
    <property type="component" value="Chromosome"/>
</dbReference>
<organism evidence="14 15">
    <name type="scientific">Microvirgula aerodenitrificans</name>
    <dbReference type="NCBI Taxonomy" id="57480"/>
    <lineage>
        <taxon>Bacteria</taxon>
        <taxon>Pseudomonadati</taxon>
        <taxon>Pseudomonadota</taxon>
        <taxon>Betaproteobacteria</taxon>
        <taxon>Neisseriales</taxon>
        <taxon>Aquaspirillaceae</taxon>
        <taxon>Microvirgula</taxon>
    </lineage>
</organism>
<feature type="transmembrane region" description="Helical" evidence="12">
    <location>
        <begin position="121"/>
        <end position="139"/>
    </location>
</feature>
<keyword evidence="11 12" id="KW-0472">Membrane</keyword>
<dbReference type="AlphaFoldDB" id="A0A2S0PDB9"/>
<feature type="transmembrane region" description="Helical" evidence="12">
    <location>
        <begin position="302"/>
        <end position="322"/>
    </location>
</feature>
<evidence type="ECO:0000256" key="8">
    <source>
        <dbReference type="ARBA" id="ARBA00022958"/>
    </source>
</evidence>
<feature type="transmembrane region" description="Helical" evidence="12">
    <location>
        <begin position="56"/>
        <end position="78"/>
    </location>
</feature>
<dbReference type="InterPro" id="IPR036721">
    <property type="entry name" value="RCK_C_sf"/>
</dbReference>
<dbReference type="EMBL" id="CP028519">
    <property type="protein sequence ID" value="AVY95323.1"/>
    <property type="molecule type" value="Genomic_DNA"/>
</dbReference>
<dbReference type="InterPro" id="IPR006153">
    <property type="entry name" value="Cation/H_exchanger_TM"/>
</dbReference>
<dbReference type="PANTHER" id="PTHR32507:SF7">
    <property type="entry name" value="K(+)_H(+) ANTIPORTER NHAP2"/>
    <property type="match status" value="1"/>
</dbReference>
<dbReference type="GO" id="GO:0008324">
    <property type="term" value="F:monoatomic cation transmembrane transporter activity"/>
    <property type="evidence" value="ECO:0007669"/>
    <property type="project" value="InterPro"/>
</dbReference>
<feature type="transmembrane region" description="Helical" evidence="12">
    <location>
        <begin position="160"/>
        <end position="178"/>
    </location>
</feature>
<dbReference type="NCBIfam" id="NF003716">
    <property type="entry name" value="PRK05326.1-3"/>
    <property type="match status" value="1"/>
</dbReference>
<evidence type="ECO:0000256" key="11">
    <source>
        <dbReference type="ARBA" id="ARBA00023136"/>
    </source>
</evidence>
<dbReference type="Pfam" id="PF00999">
    <property type="entry name" value="Na_H_Exchanger"/>
    <property type="match status" value="1"/>
</dbReference>
<evidence type="ECO:0000256" key="4">
    <source>
        <dbReference type="ARBA" id="ARBA00022475"/>
    </source>
</evidence>
<dbReference type="PANTHER" id="PTHR32507">
    <property type="entry name" value="NA(+)/H(+) ANTIPORTER 1"/>
    <property type="match status" value="1"/>
</dbReference>
<dbReference type="NCBIfam" id="NF003715">
    <property type="entry name" value="PRK05326.1-2"/>
    <property type="match status" value="1"/>
</dbReference>
<comment type="subcellular location">
    <subcellularLocation>
        <location evidence="1">Cell membrane</location>
        <topology evidence="1">Multi-pass membrane protein</topology>
    </subcellularLocation>
</comment>
<feature type="transmembrane region" description="Helical" evidence="12">
    <location>
        <begin position="273"/>
        <end position="290"/>
    </location>
</feature>
<evidence type="ECO:0000259" key="13">
    <source>
        <dbReference type="PROSITE" id="PS51202"/>
    </source>
</evidence>
<dbReference type="PROSITE" id="PS51202">
    <property type="entry name" value="RCK_C"/>
    <property type="match status" value="1"/>
</dbReference>
<dbReference type="RefSeq" id="WP_107889885.1">
    <property type="nucleotide sequence ID" value="NZ_CP028519.1"/>
</dbReference>
<keyword evidence="2" id="KW-0813">Transport</keyword>
<keyword evidence="5" id="KW-0997">Cell inner membrane</keyword>
<feature type="transmembrane region" description="Helical" evidence="12">
    <location>
        <begin position="334"/>
        <end position="355"/>
    </location>
</feature>
<sequence length="585" mass="60816">MEAINTLLLLGGGLLFLSVLASLVSARFGVPLLLVFLVVGMLAGEDGPGGIRFDNYGASFFIGNLALAIILLNGGLQTSIKSFRTGLKPALSLATVGVLVSAGLVGVFAMLLMGIDLAHGLLLGAIIGSTDAAAVFALLRSGGIRLNDRVGSTLEIESGANDPMAVLLVLMLVGWMSGRADGGPLTLLLTFVTQFGVGALAGLGGGWLLSRLFARLRLADGLYALLLAAGGISLFALANKMGGSGFLAIYLAGVVIGNRPTPASPIMLPVMDGLAWFAQAVMFLMLGLLVTPSKMVGDLPQAFAVAVFLMLVARPVAVMLCLRPFRFPRHEVLFVSWVGLRGAVPIVIAIFPMMAGVPASAPLFGVTFAVVLVSLLVQGSSLGWMARKLGVVVPEPDPLPQARAPLLALTPTADWLTLSVHPDAAAIGEPVGTVLAGALPGAAAHCLALSRHGQLIVPDASTRFAAGDDVLVLAPAGEGEALSRVFLPQSEQDGPLCERRFFGDFVLDGSARLGDVAGLYGETPPADEADLTLDALFARRYACVRVVGDRIRIGRLCLTIRAMNDRHVGRVGLRLAADRQLHPLA</sequence>
<proteinExistence type="predicted"/>
<keyword evidence="6" id="KW-0633">Potassium transport</keyword>
<dbReference type="GO" id="GO:0050660">
    <property type="term" value="F:flavin adenine dinucleotide binding"/>
    <property type="evidence" value="ECO:0007669"/>
    <property type="project" value="InterPro"/>
</dbReference>
<evidence type="ECO:0000313" key="15">
    <source>
        <dbReference type="Proteomes" id="UP000244173"/>
    </source>
</evidence>
<feature type="domain" description="RCK C-terminal" evidence="13">
    <location>
        <begin position="401"/>
        <end position="488"/>
    </location>
</feature>
<evidence type="ECO:0000256" key="6">
    <source>
        <dbReference type="ARBA" id="ARBA00022538"/>
    </source>
</evidence>
<dbReference type="SUPFAM" id="SSF56176">
    <property type="entry name" value="FAD-binding/transporter-associated domain-like"/>
    <property type="match status" value="1"/>
</dbReference>
<evidence type="ECO:0000256" key="1">
    <source>
        <dbReference type="ARBA" id="ARBA00004651"/>
    </source>
</evidence>
<dbReference type="Gene3D" id="1.20.1530.20">
    <property type="match status" value="1"/>
</dbReference>
<evidence type="ECO:0000256" key="9">
    <source>
        <dbReference type="ARBA" id="ARBA00022989"/>
    </source>
</evidence>
<evidence type="ECO:0000256" key="5">
    <source>
        <dbReference type="ARBA" id="ARBA00022519"/>
    </source>
</evidence>
<feature type="transmembrane region" description="Helical" evidence="12">
    <location>
        <begin position="90"/>
        <end position="115"/>
    </location>
</feature>
<dbReference type="Pfam" id="PF03471">
    <property type="entry name" value="CorC_HlyC"/>
    <property type="match status" value="1"/>
</dbReference>
<evidence type="ECO:0000256" key="2">
    <source>
        <dbReference type="ARBA" id="ARBA00022448"/>
    </source>
</evidence>
<dbReference type="GO" id="GO:1902600">
    <property type="term" value="P:proton transmembrane transport"/>
    <property type="evidence" value="ECO:0007669"/>
    <property type="project" value="InterPro"/>
</dbReference>
<keyword evidence="3" id="KW-0050">Antiport</keyword>
<keyword evidence="4" id="KW-1003">Cell membrane</keyword>
<keyword evidence="8" id="KW-0630">Potassium</keyword>
<dbReference type="SUPFAM" id="SSF116726">
    <property type="entry name" value="TrkA C-terminal domain-like"/>
    <property type="match status" value="1"/>
</dbReference>
<evidence type="ECO:0000256" key="7">
    <source>
        <dbReference type="ARBA" id="ARBA00022692"/>
    </source>
</evidence>
<dbReference type="OrthoDB" id="9810759at2"/>
<dbReference type="GO" id="GO:0006813">
    <property type="term" value="P:potassium ion transport"/>
    <property type="evidence" value="ECO:0007669"/>
    <property type="project" value="UniProtKB-KW"/>
</dbReference>
<evidence type="ECO:0000256" key="3">
    <source>
        <dbReference type="ARBA" id="ARBA00022449"/>
    </source>
</evidence>
<protein>
    <submittedName>
        <fullName evidence="14">Potassium/proton antiporter</fullName>
    </submittedName>
</protein>
<dbReference type="InterPro" id="IPR006037">
    <property type="entry name" value="RCK_C"/>
</dbReference>
<dbReference type="KEGG" id="maer:DAI18_15710"/>
<dbReference type="GO" id="GO:0015297">
    <property type="term" value="F:antiporter activity"/>
    <property type="evidence" value="ECO:0007669"/>
    <property type="project" value="UniProtKB-KW"/>
</dbReference>
<dbReference type="InterPro" id="IPR038770">
    <property type="entry name" value="Na+/solute_symporter_sf"/>
</dbReference>
<dbReference type="STRING" id="1122240.GCA_000620105_03259"/>
<feature type="transmembrane region" description="Helical" evidence="12">
    <location>
        <begin position="361"/>
        <end position="379"/>
    </location>
</feature>
<dbReference type="InterPro" id="IPR036318">
    <property type="entry name" value="FAD-bd_PCMH-like_sf"/>
</dbReference>
<dbReference type="InterPro" id="IPR005170">
    <property type="entry name" value="Transptr-assoc_dom"/>
</dbReference>
<name>A0A2S0PDB9_9NEIS</name>
<keyword evidence="15" id="KW-1185">Reference proteome</keyword>
<gene>
    <name evidence="14" type="ORF">DAI18_15710</name>
</gene>
<evidence type="ECO:0000256" key="12">
    <source>
        <dbReference type="SAM" id="Phobius"/>
    </source>
</evidence>
<accession>A0A2S0PDB9</accession>
<dbReference type="NCBIfam" id="NF003714">
    <property type="entry name" value="PRK05326.1-1"/>
    <property type="match status" value="1"/>
</dbReference>
<evidence type="ECO:0000313" key="14">
    <source>
        <dbReference type="EMBL" id="AVY95323.1"/>
    </source>
</evidence>
<feature type="transmembrane region" description="Helical" evidence="12">
    <location>
        <begin position="221"/>
        <end position="238"/>
    </location>
</feature>
<feature type="transmembrane region" description="Helical" evidence="12">
    <location>
        <begin position="244"/>
        <end position="261"/>
    </location>
</feature>
<keyword evidence="7 12" id="KW-0812">Transmembrane</keyword>
<keyword evidence="9 12" id="KW-1133">Transmembrane helix</keyword>
<reference evidence="14 15" key="1">
    <citation type="submission" date="2018-04" db="EMBL/GenBank/DDBJ databases">
        <title>Denitrifier Microvirgula.</title>
        <authorList>
            <person name="Anderson E."/>
            <person name="Jang J."/>
            <person name="Ishii S."/>
        </authorList>
    </citation>
    <scope>NUCLEOTIDE SEQUENCE [LARGE SCALE GENOMIC DNA]</scope>
    <source>
        <strain evidence="14 15">BE2.4</strain>
    </source>
</reference>